<gene>
    <name evidence="1" type="ORF">RchiOBHm_Chr2g0142351</name>
</gene>
<evidence type="ECO:0000313" key="2">
    <source>
        <dbReference type="Proteomes" id="UP000238479"/>
    </source>
</evidence>
<reference evidence="1 2" key="1">
    <citation type="journal article" date="2018" name="Nat. Genet.">
        <title>The Rosa genome provides new insights in the design of modern roses.</title>
        <authorList>
            <person name="Bendahmane M."/>
        </authorList>
    </citation>
    <scope>NUCLEOTIDE SEQUENCE [LARGE SCALE GENOMIC DNA]</scope>
    <source>
        <strain evidence="2">cv. Old Blush</strain>
    </source>
</reference>
<name>A0A2P6RXU6_ROSCH</name>
<organism evidence="1 2">
    <name type="scientific">Rosa chinensis</name>
    <name type="common">China rose</name>
    <dbReference type="NCBI Taxonomy" id="74649"/>
    <lineage>
        <taxon>Eukaryota</taxon>
        <taxon>Viridiplantae</taxon>
        <taxon>Streptophyta</taxon>
        <taxon>Embryophyta</taxon>
        <taxon>Tracheophyta</taxon>
        <taxon>Spermatophyta</taxon>
        <taxon>Magnoliopsida</taxon>
        <taxon>eudicotyledons</taxon>
        <taxon>Gunneridae</taxon>
        <taxon>Pentapetalae</taxon>
        <taxon>rosids</taxon>
        <taxon>fabids</taxon>
        <taxon>Rosales</taxon>
        <taxon>Rosaceae</taxon>
        <taxon>Rosoideae</taxon>
        <taxon>Rosoideae incertae sedis</taxon>
        <taxon>Rosa</taxon>
    </lineage>
</organism>
<dbReference type="Gramene" id="PRQ51251">
    <property type="protein sequence ID" value="PRQ51251"/>
    <property type="gene ID" value="RchiOBHm_Chr2g0142351"/>
</dbReference>
<protein>
    <submittedName>
        <fullName evidence="1">Uncharacterized protein</fullName>
    </submittedName>
</protein>
<dbReference type="OMA" id="EGWVSHT"/>
<dbReference type="AlphaFoldDB" id="A0A2P6RXU6"/>
<accession>A0A2P6RXU6</accession>
<dbReference type="EMBL" id="PDCK01000040">
    <property type="protein sequence ID" value="PRQ51251.1"/>
    <property type="molecule type" value="Genomic_DNA"/>
</dbReference>
<dbReference type="Proteomes" id="UP000238479">
    <property type="component" value="Chromosome 2"/>
</dbReference>
<sequence>MVDKNLPGPIPDGWEIKTEYQKDGSEIPCYWCPRSGLHSITYEDMMRYVK</sequence>
<keyword evidence="2" id="KW-1185">Reference proteome</keyword>
<comment type="caution">
    <text evidence="1">The sequence shown here is derived from an EMBL/GenBank/DDBJ whole genome shotgun (WGS) entry which is preliminary data.</text>
</comment>
<evidence type="ECO:0000313" key="1">
    <source>
        <dbReference type="EMBL" id="PRQ51251.1"/>
    </source>
</evidence>
<proteinExistence type="predicted"/>